<feature type="transmembrane region" description="Helical" evidence="8">
    <location>
        <begin position="7"/>
        <end position="26"/>
    </location>
</feature>
<comment type="similarity">
    <text evidence="2">Belongs to the cytochrome P450 family.</text>
</comment>
<dbReference type="STRING" id="1388766.A0A017SP47"/>
<keyword evidence="6 9" id="KW-0503">Monooxygenase</keyword>
<dbReference type="InterPro" id="IPR001128">
    <property type="entry name" value="Cyt_P450"/>
</dbReference>
<keyword evidence="10" id="KW-1185">Reference proteome</keyword>
<dbReference type="Proteomes" id="UP000019804">
    <property type="component" value="Unassembled WGS sequence"/>
</dbReference>
<evidence type="ECO:0000313" key="9">
    <source>
        <dbReference type="EMBL" id="EYE98536.1"/>
    </source>
</evidence>
<name>A0A017SP47_ASPRC</name>
<dbReference type="PANTHER" id="PTHR46206">
    <property type="entry name" value="CYTOCHROME P450"/>
    <property type="match status" value="1"/>
</dbReference>
<evidence type="ECO:0000313" key="10">
    <source>
        <dbReference type="Proteomes" id="UP000019804"/>
    </source>
</evidence>
<dbReference type="HOGENOM" id="CLU_022195_0_1_1"/>
<dbReference type="InterPro" id="IPR002403">
    <property type="entry name" value="Cyt_P450_E_grp-IV"/>
</dbReference>
<evidence type="ECO:0000256" key="8">
    <source>
        <dbReference type="SAM" id="Phobius"/>
    </source>
</evidence>
<evidence type="ECO:0000256" key="2">
    <source>
        <dbReference type="ARBA" id="ARBA00010617"/>
    </source>
</evidence>
<dbReference type="AlphaFoldDB" id="A0A017SP47"/>
<keyword evidence="5 7" id="KW-0408">Iron</keyword>
<dbReference type="OrthoDB" id="1844152at2759"/>
<dbReference type="GO" id="GO:0020037">
    <property type="term" value="F:heme binding"/>
    <property type="evidence" value="ECO:0007669"/>
    <property type="project" value="InterPro"/>
</dbReference>
<proteinExistence type="inferred from homology"/>
<dbReference type="GO" id="GO:0016705">
    <property type="term" value="F:oxidoreductase activity, acting on paired donors, with incorporation or reduction of molecular oxygen"/>
    <property type="evidence" value="ECO:0007669"/>
    <property type="project" value="InterPro"/>
</dbReference>
<dbReference type="EMBL" id="KK088413">
    <property type="protein sequence ID" value="EYE98536.1"/>
    <property type="molecule type" value="Genomic_DNA"/>
</dbReference>
<dbReference type="GO" id="GO:0005506">
    <property type="term" value="F:iron ion binding"/>
    <property type="evidence" value="ECO:0007669"/>
    <property type="project" value="InterPro"/>
</dbReference>
<dbReference type="PANTHER" id="PTHR46206:SF7">
    <property type="entry name" value="P450, PUTATIVE (EUROFUNG)-RELATED"/>
    <property type="match status" value="1"/>
</dbReference>
<dbReference type="RefSeq" id="XP_040642224.1">
    <property type="nucleotide sequence ID" value="XM_040783697.1"/>
</dbReference>
<keyword evidence="3 7" id="KW-0479">Metal-binding</keyword>
<keyword evidence="8" id="KW-0812">Transmembrane</keyword>
<evidence type="ECO:0000256" key="5">
    <source>
        <dbReference type="ARBA" id="ARBA00023004"/>
    </source>
</evidence>
<evidence type="ECO:0000256" key="7">
    <source>
        <dbReference type="PIRSR" id="PIRSR602403-1"/>
    </source>
</evidence>
<dbReference type="Pfam" id="PF00067">
    <property type="entry name" value="p450"/>
    <property type="match status" value="1"/>
</dbReference>
<evidence type="ECO:0000256" key="6">
    <source>
        <dbReference type="ARBA" id="ARBA00023033"/>
    </source>
</evidence>
<dbReference type="PRINTS" id="PR00465">
    <property type="entry name" value="EP450IV"/>
</dbReference>
<reference evidence="10" key="1">
    <citation type="journal article" date="2014" name="Nat. Commun.">
        <title>Genomic adaptations of the halophilic Dead Sea filamentous fungus Eurotium rubrum.</title>
        <authorList>
            <person name="Kis-Papo T."/>
            <person name="Weig A.R."/>
            <person name="Riley R."/>
            <person name="Persoh D."/>
            <person name="Salamov A."/>
            <person name="Sun H."/>
            <person name="Lipzen A."/>
            <person name="Wasser S.P."/>
            <person name="Rambold G."/>
            <person name="Grigoriev I.V."/>
            <person name="Nevo E."/>
        </authorList>
    </citation>
    <scope>NUCLEOTIDE SEQUENCE [LARGE SCALE GENOMIC DNA]</scope>
    <source>
        <strain evidence="10">CBS 135680</strain>
    </source>
</reference>
<organism evidence="9 10">
    <name type="scientific">Aspergillus ruber (strain CBS 135680)</name>
    <dbReference type="NCBI Taxonomy" id="1388766"/>
    <lineage>
        <taxon>Eukaryota</taxon>
        <taxon>Fungi</taxon>
        <taxon>Dikarya</taxon>
        <taxon>Ascomycota</taxon>
        <taxon>Pezizomycotina</taxon>
        <taxon>Eurotiomycetes</taxon>
        <taxon>Eurotiomycetidae</taxon>
        <taxon>Eurotiales</taxon>
        <taxon>Aspergillaceae</taxon>
        <taxon>Aspergillus</taxon>
        <taxon>Aspergillus subgen. Aspergillus</taxon>
    </lineage>
</organism>
<sequence length="504" mass="57616">MLEDLGLCLWHLSLALAFILGVIVLYKPDRDFIDVPTIKYSRYLPTFFNRVIFYAVGSQLIDEGYEKYKDTPFRILKADGDLIVLPAKYIDELRNVAPSELSSLDAQYNNVLGKYTNVLVESRLPSLTVTKWLNPAIGRLIPNLIDELQYAFDIEVPKCDNKWTPVNLYNMLLGLLTRATSRIICGDLICRNEKWLETVTNYTINVGITVILLRPFPKFLRPLVAKFLPSVRKLNKQVQFVKQELFIPMINARRHAEKHNPSYQKPDDFLQWMMNGADNPRDADADFMAHNLFIIMSLAVVHTSSILMTHMLYDLIDMPEYLEPLREEIQATLANGWTNATHSSFISQHRMDSFMKEVQRFNPTGEVSMHRIVRRPVILTDGLVLPVGAHICFAAGPLSRDPKIISDPTPFSGLRWSVNPEIKTNSFVSIGPHNMHFGFGRQACPGRFFASVTIKAIMSRIIAEYEFKYEGKRKERPANVRIGEQIMPNVGTKIVMRKRKGVVV</sequence>
<keyword evidence="8" id="KW-0472">Membrane</keyword>
<keyword evidence="7" id="KW-0349">Heme</keyword>
<dbReference type="GeneID" id="63698821"/>
<accession>A0A017SP47</accession>
<dbReference type="GO" id="GO:0019748">
    <property type="term" value="P:secondary metabolic process"/>
    <property type="evidence" value="ECO:0007669"/>
    <property type="project" value="UniProtKB-ARBA"/>
</dbReference>
<dbReference type="Gene3D" id="1.10.630.10">
    <property type="entry name" value="Cytochrome P450"/>
    <property type="match status" value="1"/>
</dbReference>
<dbReference type="GO" id="GO:0004497">
    <property type="term" value="F:monooxygenase activity"/>
    <property type="evidence" value="ECO:0007669"/>
    <property type="project" value="UniProtKB-KW"/>
</dbReference>
<dbReference type="InterPro" id="IPR036396">
    <property type="entry name" value="Cyt_P450_sf"/>
</dbReference>
<evidence type="ECO:0000256" key="1">
    <source>
        <dbReference type="ARBA" id="ARBA00001971"/>
    </source>
</evidence>
<dbReference type="SUPFAM" id="SSF48264">
    <property type="entry name" value="Cytochrome P450"/>
    <property type="match status" value="1"/>
</dbReference>
<keyword evidence="8" id="KW-1133">Transmembrane helix</keyword>
<gene>
    <name evidence="9" type="ORF">EURHEDRAFT_447795</name>
</gene>
<keyword evidence="4" id="KW-0560">Oxidoreductase</keyword>
<protein>
    <submittedName>
        <fullName evidence="9">Putative cytochrome P450 monooxygenase SirB-like protein</fullName>
    </submittedName>
</protein>
<feature type="binding site" description="axial binding residue" evidence="7">
    <location>
        <position position="444"/>
    </location>
    <ligand>
        <name>heme</name>
        <dbReference type="ChEBI" id="CHEBI:30413"/>
    </ligand>
    <ligandPart>
        <name>Fe</name>
        <dbReference type="ChEBI" id="CHEBI:18248"/>
    </ligandPart>
</feature>
<comment type="cofactor">
    <cofactor evidence="1 7">
        <name>heme</name>
        <dbReference type="ChEBI" id="CHEBI:30413"/>
    </cofactor>
</comment>
<dbReference type="CDD" id="cd11041">
    <property type="entry name" value="CYP503A1-like"/>
    <property type="match status" value="1"/>
</dbReference>
<evidence type="ECO:0000256" key="4">
    <source>
        <dbReference type="ARBA" id="ARBA00023002"/>
    </source>
</evidence>
<evidence type="ECO:0000256" key="3">
    <source>
        <dbReference type="ARBA" id="ARBA00022723"/>
    </source>
</evidence>